<dbReference type="InterPro" id="IPR014966">
    <property type="entry name" value="FRG-dom"/>
</dbReference>
<dbReference type="KEGG" id="btho:Btheta7330_01358"/>
<comment type="caution">
    <text evidence="1">The sequence shown here is derived from an EMBL/GenBank/DDBJ whole genome shotgun (WGS) entry which is preliminary data.</text>
</comment>
<evidence type="ECO:0000313" key="2">
    <source>
        <dbReference type="Proteomes" id="UP000436858"/>
    </source>
</evidence>
<dbReference type="EMBL" id="WCRY01000029">
    <property type="protein sequence ID" value="KAB4474960.1"/>
    <property type="molecule type" value="Genomic_DNA"/>
</dbReference>
<proteinExistence type="predicted"/>
<name>A0A0P0FCZ8_BACT4</name>
<gene>
    <name evidence="1" type="ORF">GAN91_22750</name>
</gene>
<organism evidence="1 2">
    <name type="scientific">Bacteroides thetaiotaomicron</name>
    <dbReference type="NCBI Taxonomy" id="818"/>
    <lineage>
        <taxon>Bacteria</taxon>
        <taxon>Pseudomonadati</taxon>
        <taxon>Bacteroidota</taxon>
        <taxon>Bacteroidia</taxon>
        <taxon>Bacteroidales</taxon>
        <taxon>Bacteroidaceae</taxon>
        <taxon>Bacteroides</taxon>
    </lineage>
</organism>
<sequence length="269" mass="31431">MKIRTVLSFIQQIQKLEQDKNFVYFFRGHSKKTFSIQPSIYRENNWINSEDILFKELVSHNPEEFKECQSAMEFLVKMQHYSLPTRLLDLTTNPLIALYFAACEFDNNGGEVLVFKIPRKDIKYYDSDTVSVLANISKCSNKFECDDTLDLMNFNEEEHIGLLLHQIGTEKPHFKRVIDPKDINRVLCVKVKQNNPRIINQSGAFLLFGINKVKGVMADLDSSWLPLSDKLFIHDKKKIRNDLELMGITASFVYPEMENYSKKLKEIYK</sequence>
<dbReference type="SMART" id="SM00901">
    <property type="entry name" value="FRG"/>
    <property type="match status" value="1"/>
</dbReference>
<protein>
    <submittedName>
        <fullName evidence="1">FRG domain-containing protein</fullName>
    </submittedName>
</protein>
<dbReference type="Pfam" id="PF08867">
    <property type="entry name" value="FRG"/>
    <property type="match status" value="1"/>
</dbReference>
<dbReference type="AlphaFoldDB" id="A0A0P0FCZ8"/>
<dbReference type="Proteomes" id="UP000436858">
    <property type="component" value="Unassembled WGS sequence"/>
</dbReference>
<accession>A0A0P0FCZ8</accession>
<evidence type="ECO:0000313" key="1">
    <source>
        <dbReference type="EMBL" id="KAB4474960.1"/>
    </source>
</evidence>
<reference evidence="1 2" key="1">
    <citation type="journal article" date="2019" name="Nat. Med.">
        <title>A library of human gut bacterial isolates paired with longitudinal multiomics data enables mechanistic microbiome research.</title>
        <authorList>
            <person name="Poyet M."/>
            <person name="Groussin M."/>
            <person name="Gibbons S.M."/>
            <person name="Avila-Pacheco J."/>
            <person name="Jiang X."/>
            <person name="Kearney S.M."/>
            <person name="Perrotta A.R."/>
            <person name="Berdy B."/>
            <person name="Zhao S."/>
            <person name="Lieberman T.D."/>
            <person name="Swanson P.K."/>
            <person name="Smith M."/>
            <person name="Roesemann S."/>
            <person name="Alexander J.E."/>
            <person name="Rich S.A."/>
            <person name="Livny J."/>
            <person name="Vlamakis H."/>
            <person name="Clish C."/>
            <person name="Bullock K."/>
            <person name="Deik A."/>
            <person name="Scott J."/>
            <person name="Pierce K.A."/>
            <person name="Xavier R.J."/>
            <person name="Alm E.J."/>
        </authorList>
    </citation>
    <scope>NUCLEOTIDE SEQUENCE [LARGE SCALE GENOMIC DNA]</scope>
    <source>
        <strain evidence="1 2">BIOML-A162</strain>
    </source>
</reference>
<dbReference type="RefSeq" id="WP_062694705.1">
    <property type="nucleotide sequence ID" value="NZ_CAXSNJ010000017.1"/>
</dbReference>